<evidence type="ECO:0000256" key="2">
    <source>
        <dbReference type="ARBA" id="ARBA00022741"/>
    </source>
</evidence>
<feature type="domain" description="Protein kinase" evidence="5">
    <location>
        <begin position="1"/>
        <end position="133"/>
    </location>
</feature>
<dbReference type="InterPro" id="IPR050339">
    <property type="entry name" value="CC_SR_Kinase"/>
</dbReference>
<dbReference type="EMBL" id="BTRK01000002">
    <property type="protein sequence ID" value="GMR38295.1"/>
    <property type="molecule type" value="Genomic_DNA"/>
</dbReference>
<dbReference type="InterPro" id="IPR000719">
    <property type="entry name" value="Prot_kinase_dom"/>
</dbReference>
<organism evidence="6 7">
    <name type="scientific">Pristionchus mayeri</name>
    <dbReference type="NCBI Taxonomy" id="1317129"/>
    <lineage>
        <taxon>Eukaryota</taxon>
        <taxon>Metazoa</taxon>
        <taxon>Ecdysozoa</taxon>
        <taxon>Nematoda</taxon>
        <taxon>Chromadorea</taxon>
        <taxon>Rhabditida</taxon>
        <taxon>Rhabditina</taxon>
        <taxon>Diplogasteromorpha</taxon>
        <taxon>Diplogasteroidea</taxon>
        <taxon>Neodiplogasteridae</taxon>
        <taxon>Pristionchus</taxon>
    </lineage>
</organism>
<accession>A0AAN4ZJS8</accession>
<dbReference type="SUPFAM" id="SSF56112">
    <property type="entry name" value="Protein kinase-like (PK-like)"/>
    <property type="match status" value="1"/>
</dbReference>
<evidence type="ECO:0000256" key="4">
    <source>
        <dbReference type="ARBA" id="ARBA00022840"/>
    </source>
</evidence>
<gene>
    <name evidence="6" type="ORF">PMAYCL1PPCAC_08489</name>
</gene>
<keyword evidence="2" id="KW-0547">Nucleotide-binding</keyword>
<dbReference type="PANTHER" id="PTHR11042">
    <property type="entry name" value="EUKARYOTIC TRANSLATION INITIATION FACTOR 2-ALPHA KINASE EIF2-ALPHA KINASE -RELATED"/>
    <property type="match status" value="1"/>
</dbReference>
<dbReference type="Proteomes" id="UP001328107">
    <property type="component" value="Unassembled WGS sequence"/>
</dbReference>
<dbReference type="Pfam" id="PF00069">
    <property type="entry name" value="Pkinase"/>
    <property type="match status" value="1"/>
</dbReference>
<keyword evidence="1" id="KW-0808">Transferase</keyword>
<keyword evidence="3" id="KW-0418">Kinase</keyword>
<dbReference type="GO" id="GO:0004694">
    <property type="term" value="F:eukaryotic translation initiation factor 2alpha kinase activity"/>
    <property type="evidence" value="ECO:0007669"/>
    <property type="project" value="TreeGrafter"/>
</dbReference>
<sequence length="133" mass="15134">MELCIFNSLGEWLKHQDDAPREIPRMVSWFKQMVEAVAYIHEKGLIHRNLKPSNILFTDVDHLKICDLGLATGLVLKNGDEVSNTYTNCGTPLYMAPEQGHWKYTSKVDVFTLGLILVELCIPMNAAVRKQVF</sequence>
<dbReference type="SMART" id="SM00220">
    <property type="entry name" value="S_TKc"/>
    <property type="match status" value="1"/>
</dbReference>
<name>A0AAN4ZJS8_9BILA</name>
<evidence type="ECO:0000256" key="1">
    <source>
        <dbReference type="ARBA" id="ARBA00022679"/>
    </source>
</evidence>
<dbReference type="Gene3D" id="1.10.510.10">
    <property type="entry name" value="Transferase(Phosphotransferase) domain 1"/>
    <property type="match status" value="1"/>
</dbReference>
<proteinExistence type="predicted"/>
<evidence type="ECO:0000259" key="5">
    <source>
        <dbReference type="PROSITE" id="PS50011"/>
    </source>
</evidence>
<dbReference type="AlphaFoldDB" id="A0AAN4ZJS8"/>
<reference evidence="7" key="1">
    <citation type="submission" date="2022-10" db="EMBL/GenBank/DDBJ databases">
        <title>Genome assembly of Pristionchus species.</title>
        <authorList>
            <person name="Yoshida K."/>
            <person name="Sommer R.J."/>
        </authorList>
    </citation>
    <scope>NUCLEOTIDE SEQUENCE [LARGE SCALE GENOMIC DNA]</scope>
    <source>
        <strain evidence="7">RS5460</strain>
    </source>
</reference>
<protein>
    <recommendedName>
        <fullName evidence="5">Protein kinase domain-containing protein</fullName>
    </recommendedName>
</protein>
<dbReference type="GO" id="GO:0005634">
    <property type="term" value="C:nucleus"/>
    <property type="evidence" value="ECO:0007669"/>
    <property type="project" value="TreeGrafter"/>
</dbReference>
<comment type="caution">
    <text evidence="6">The sequence shown here is derived from an EMBL/GenBank/DDBJ whole genome shotgun (WGS) entry which is preliminary data.</text>
</comment>
<feature type="non-terminal residue" evidence="6">
    <location>
        <position position="133"/>
    </location>
</feature>
<evidence type="ECO:0000256" key="3">
    <source>
        <dbReference type="ARBA" id="ARBA00022777"/>
    </source>
</evidence>
<dbReference type="PROSITE" id="PS50011">
    <property type="entry name" value="PROTEIN_KINASE_DOM"/>
    <property type="match status" value="1"/>
</dbReference>
<dbReference type="PANTHER" id="PTHR11042:SF91">
    <property type="entry name" value="EUKARYOTIC TRANSLATION INITIATION FACTOR 2-ALPHA KINASE"/>
    <property type="match status" value="1"/>
</dbReference>
<evidence type="ECO:0000313" key="7">
    <source>
        <dbReference type="Proteomes" id="UP001328107"/>
    </source>
</evidence>
<dbReference type="InterPro" id="IPR011009">
    <property type="entry name" value="Kinase-like_dom_sf"/>
</dbReference>
<evidence type="ECO:0000313" key="6">
    <source>
        <dbReference type="EMBL" id="GMR38295.1"/>
    </source>
</evidence>
<keyword evidence="7" id="KW-1185">Reference proteome</keyword>
<dbReference type="GO" id="GO:0005737">
    <property type="term" value="C:cytoplasm"/>
    <property type="evidence" value="ECO:0007669"/>
    <property type="project" value="TreeGrafter"/>
</dbReference>
<dbReference type="GO" id="GO:0005524">
    <property type="term" value="F:ATP binding"/>
    <property type="evidence" value="ECO:0007669"/>
    <property type="project" value="UniProtKB-KW"/>
</dbReference>
<keyword evidence="4" id="KW-0067">ATP-binding</keyword>